<evidence type="ECO:0000256" key="2">
    <source>
        <dbReference type="ARBA" id="ARBA00004167"/>
    </source>
</evidence>
<keyword evidence="14" id="KW-0325">Glycoprotein</keyword>
<keyword evidence="5 15" id="KW-0812">Transmembrane</keyword>
<dbReference type="InterPro" id="IPR011707">
    <property type="entry name" value="Cu-oxidase-like_N"/>
</dbReference>
<dbReference type="InterPro" id="IPR045087">
    <property type="entry name" value="Cu-oxidase_fam"/>
</dbReference>
<feature type="domain" description="Plastocyanin-like" evidence="17">
    <location>
        <begin position="123"/>
        <end position="234"/>
    </location>
</feature>
<dbReference type="Proteomes" id="UP000541969">
    <property type="component" value="Unassembled WGS sequence"/>
</dbReference>
<evidence type="ECO:0000256" key="15">
    <source>
        <dbReference type="SAM" id="Phobius"/>
    </source>
</evidence>
<dbReference type="EC" id="1.16.3.1" evidence="18"/>
<keyword evidence="8" id="KW-0677">Repeat</keyword>
<evidence type="ECO:0000256" key="4">
    <source>
        <dbReference type="ARBA" id="ARBA00022448"/>
    </source>
</evidence>
<dbReference type="AlphaFoldDB" id="A0A853CLB0"/>
<comment type="cofactor">
    <cofactor evidence="1">
        <name>Cu cation</name>
        <dbReference type="ChEBI" id="CHEBI:23378"/>
    </cofactor>
</comment>
<keyword evidence="9 15" id="KW-1133">Transmembrane helix</keyword>
<dbReference type="FunFam" id="2.60.40.420:FF:000002">
    <property type="entry name" value="Hephaestin like 1"/>
    <property type="match status" value="1"/>
</dbReference>
<evidence type="ECO:0000256" key="13">
    <source>
        <dbReference type="ARBA" id="ARBA00023157"/>
    </source>
</evidence>
<dbReference type="RefSeq" id="WP_179720592.1">
    <property type="nucleotide sequence ID" value="NZ_JACBZT010000001.1"/>
</dbReference>
<evidence type="ECO:0000256" key="14">
    <source>
        <dbReference type="ARBA" id="ARBA00023180"/>
    </source>
</evidence>
<gene>
    <name evidence="18" type="ORF">GGQ55_004474</name>
</gene>
<dbReference type="GO" id="GO:0006811">
    <property type="term" value="P:monoatomic ion transport"/>
    <property type="evidence" value="ECO:0007669"/>
    <property type="project" value="UniProtKB-KW"/>
</dbReference>
<evidence type="ECO:0000256" key="7">
    <source>
        <dbReference type="ARBA" id="ARBA00022729"/>
    </source>
</evidence>
<keyword evidence="19" id="KW-1185">Reference proteome</keyword>
<dbReference type="InterPro" id="IPR011706">
    <property type="entry name" value="Cu-oxidase_C"/>
</dbReference>
<comment type="caution">
    <text evidence="18">The sequence shown here is derived from an EMBL/GenBank/DDBJ whole genome shotgun (WGS) entry which is preliminary data.</text>
</comment>
<dbReference type="Pfam" id="PF07731">
    <property type="entry name" value="Cu-oxidase_2"/>
    <property type="match status" value="1"/>
</dbReference>
<keyword evidence="4" id="KW-0813">Transport</keyword>
<dbReference type="PANTHER" id="PTHR11709">
    <property type="entry name" value="MULTI-COPPER OXIDASE"/>
    <property type="match status" value="1"/>
</dbReference>
<dbReference type="GO" id="GO:0004322">
    <property type="term" value="F:ferroxidase activity"/>
    <property type="evidence" value="ECO:0007669"/>
    <property type="project" value="UniProtKB-EC"/>
</dbReference>
<evidence type="ECO:0000256" key="12">
    <source>
        <dbReference type="ARBA" id="ARBA00023136"/>
    </source>
</evidence>
<dbReference type="PROSITE" id="PS00080">
    <property type="entry name" value="MULTICOPPER_OXIDASE2"/>
    <property type="match status" value="1"/>
</dbReference>
<keyword evidence="6" id="KW-0479">Metal-binding</keyword>
<evidence type="ECO:0000256" key="6">
    <source>
        <dbReference type="ARBA" id="ARBA00022723"/>
    </source>
</evidence>
<accession>A0A853CLB0</accession>
<dbReference type="InterPro" id="IPR008972">
    <property type="entry name" value="Cupredoxin"/>
</dbReference>
<evidence type="ECO:0000313" key="19">
    <source>
        <dbReference type="Proteomes" id="UP000541969"/>
    </source>
</evidence>
<evidence type="ECO:0000313" key="18">
    <source>
        <dbReference type="EMBL" id="NYJ08196.1"/>
    </source>
</evidence>
<dbReference type="EMBL" id="JACBZT010000001">
    <property type="protein sequence ID" value="NYJ08196.1"/>
    <property type="molecule type" value="Genomic_DNA"/>
</dbReference>
<dbReference type="GO" id="GO:0016020">
    <property type="term" value="C:membrane"/>
    <property type="evidence" value="ECO:0007669"/>
    <property type="project" value="UniProtKB-SubCell"/>
</dbReference>
<dbReference type="PANTHER" id="PTHR11709:SF486">
    <property type="entry name" value="MULTICOPPER OXIDASE"/>
    <property type="match status" value="1"/>
</dbReference>
<proteinExistence type="inferred from homology"/>
<dbReference type="SUPFAM" id="SSF49503">
    <property type="entry name" value="Cupredoxins"/>
    <property type="match status" value="2"/>
</dbReference>
<protein>
    <submittedName>
        <fullName evidence="18">Hephaestin</fullName>
        <ecNumber evidence="18">1.16.3.1</ecNumber>
    </submittedName>
</protein>
<feature type="transmembrane region" description="Helical" evidence="15">
    <location>
        <begin position="12"/>
        <end position="34"/>
    </location>
</feature>
<evidence type="ECO:0000256" key="11">
    <source>
        <dbReference type="ARBA" id="ARBA00023065"/>
    </source>
</evidence>
<reference evidence="18 19" key="1">
    <citation type="submission" date="2020-07" db="EMBL/GenBank/DDBJ databases">
        <title>Sequencing the genomes of 1000 actinobacteria strains.</title>
        <authorList>
            <person name="Klenk H.-P."/>
        </authorList>
    </citation>
    <scope>NUCLEOTIDE SEQUENCE [LARGE SCALE GENOMIC DNA]</scope>
    <source>
        <strain evidence="18 19">DSM 104001</strain>
    </source>
</reference>
<feature type="domain" description="Plastocyanin-like" evidence="16">
    <location>
        <begin position="302"/>
        <end position="391"/>
    </location>
</feature>
<evidence type="ECO:0000256" key="9">
    <source>
        <dbReference type="ARBA" id="ARBA00022989"/>
    </source>
</evidence>
<sequence>MHEESRDVARRRLPAASLLAMGAALVVLAGYLVLVTTGRPAAGHESAGTTRTYYIAADSVRWDYAPTGSNGITGQPFDDVANEFVAAGPERIGSAYVKSLYREYTDRSFSTLTPRPAAWEHLGFLGPVIHAVVGDRVRIVFKNNLDRPASVHMHGLKYDKGAEGAPYADGSTARQKDDDAVPPGAIYTYDYTVPERAGPGPMDPSSVMWMYHSHTDEVGDTYAGLVGPVIVTARGQARADGTPRGVDRELVAVFQVSDENQSLDLPANLAGLPAPPDPEDEGFEESNLMHDINGYVYGNQPLGSAPGEGMTVRAGQHVRWYLMAMGTEVDLHTPHWHGNTVLANGMRVDVTSLLPAQMIVADMTPDDPGIWLFHCHVNDHILAGMMTRYQVLP</sequence>
<evidence type="ECO:0000256" key="5">
    <source>
        <dbReference type="ARBA" id="ARBA00022692"/>
    </source>
</evidence>
<evidence type="ECO:0000256" key="10">
    <source>
        <dbReference type="ARBA" id="ARBA00023002"/>
    </source>
</evidence>
<evidence type="ECO:0000256" key="3">
    <source>
        <dbReference type="ARBA" id="ARBA00010609"/>
    </source>
</evidence>
<dbReference type="Gene3D" id="2.60.40.420">
    <property type="entry name" value="Cupredoxins - blue copper proteins"/>
    <property type="match status" value="1"/>
</dbReference>
<keyword evidence="11" id="KW-0406">Ion transport</keyword>
<keyword evidence="7" id="KW-0732">Signal</keyword>
<evidence type="ECO:0000256" key="8">
    <source>
        <dbReference type="ARBA" id="ARBA00022737"/>
    </source>
</evidence>
<dbReference type="GO" id="GO:0005507">
    <property type="term" value="F:copper ion binding"/>
    <property type="evidence" value="ECO:0007669"/>
    <property type="project" value="InterPro"/>
</dbReference>
<evidence type="ECO:0000256" key="1">
    <source>
        <dbReference type="ARBA" id="ARBA00001935"/>
    </source>
</evidence>
<name>A0A853CLB0_9ACTN</name>
<evidence type="ECO:0000259" key="17">
    <source>
        <dbReference type="Pfam" id="PF07732"/>
    </source>
</evidence>
<dbReference type="Pfam" id="PF07732">
    <property type="entry name" value="Cu-oxidase_3"/>
    <property type="match status" value="1"/>
</dbReference>
<dbReference type="PROSITE" id="PS00079">
    <property type="entry name" value="MULTICOPPER_OXIDASE1"/>
    <property type="match status" value="1"/>
</dbReference>
<keyword evidence="13" id="KW-1015">Disulfide bond</keyword>
<organism evidence="18 19">
    <name type="scientific">Petropleomorpha daqingensis</name>
    <dbReference type="NCBI Taxonomy" id="2026353"/>
    <lineage>
        <taxon>Bacteria</taxon>
        <taxon>Bacillati</taxon>
        <taxon>Actinomycetota</taxon>
        <taxon>Actinomycetes</taxon>
        <taxon>Geodermatophilales</taxon>
        <taxon>Geodermatophilaceae</taxon>
        <taxon>Petropleomorpha</taxon>
    </lineage>
</organism>
<dbReference type="InterPro" id="IPR002355">
    <property type="entry name" value="Cu_oxidase_Cu_BS"/>
</dbReference>
<dbReference type="InterPro" id="IPR033138">
    <property type="entry name" value="Cu_oxidase_CS"/>
</dbReference>
<comment type="subcellular location">
    <subcellularLocation>
        <location evidence="2">Membrane</location>
        <topology evidence="2">Single-pass membrane protein</topology>
    </subcellularLocation>
</comment>
<evidence type="ECO:0000259" key="16">
    <source>
        <dbReference type="Pfam" id="PF07731"/>
    </source>
</evidence>
<keyword evidence="12 15" id="KW-0472">Membrane</keyword>
<comment type="similarity">
    <text evidence="3">Belongs to the multicopper oxidase family.</text>
</comment>
<keyword evidence="10 18" id="KW-0560">Oxidoreductase</keyword>